<dbReference type="HOGENOM" id="CLU_2211125_0_0_1"/>
<dbReference type="VEuPathDB" id="FungiDB:MYCFIDRAFT_204961"/>
<keyword evidence="1" id="KW-0732">Signal</keyword>
<reference evidence="2 3" key="1">
    <citation type="journal article" date="2012" name="PLoS Pathog.">
        <title>Diverse lifestyles and strategies of plant pathogenesis encoded in the genomes of eighteen Dothideomycetes fungi.</title>
        <authorList>
            <person name="Ohm R.A."/>
            <person name="Feau N."/>
            <person name="Henrissat B."/>
            <person name="Schoch C.L."/>
            <person name="Horwitz B.A."/>
            <person name="Barry K.W."/>
            <person name="Condon B.J."/>
            <person name="Copeland A.C."/>
            <person name="Dhillon B."/>
            <person name="Glaser F."/>
            <person name="Hesse C.N."/>
            <person name="Kosti I."/>
            <person name="LaButti K."/>
            <person name="Lindquist E.A."/>
            <person name="Lucas S."/>
            <person name="Salamov A.A."/>
            <person name="Bradshaw R.E."/>
            <person name="Ciuffetti L."/>
            <person name="Hamelin R.C."/>
            <person name="Kema G.H.J."/>
            <person name="Lawrence C."/>
            <person name="Scott J.A."/>
            <person name="Spatafora J.W."/>
            <person name="Turgeon B.G."/>
            <person name="de Wit P.J.G.M."/>
            <person name="Zhong S."/>
            <person name="Goodwin S.B."/>
            <person name="Grigoriev I.V."/>
        </authorList>
    </citation>
    <scope>NUCLEOTIDE SEQUENCE [LARGE SCALE GENOMIC DNA]</scope>
    <source>
        <strain evidence="2 3">CIRAD86</strain>
    </source>
</reference>
<evidence type="ECO:0000313" key="2">
    <source>
        <dbReference type="EMBL" id="EME79837.1"/>
    </source>
</evidence>
<feature type="signal peptide" evidence="1">
    <location>
        <begin position="1"/>
        <end position="15"/>
    </location>
</feature>
<dbReference type="RefSeq" id="XP_007930456.1">
    <property type="nucleotide sequence ID" value="XM_007932265.1"/>
</dbReference>
<dbReference type="Proteomes" id="UP000016932">
    <property type="component" value="Unassembled WGS sequence"/>
</dbReference>
<evidence type="ECO:0000256" key="1">
    <source>
        <dbReference type="SAM" id="SignalP"/>
    </source>
</evidence>
<dbReference type="EMBL" id="KB446562">
    <property type="protein sequence ID" value="EME79837.1"/>
    <property type="molecule type" value="Genomic_DNA"/>
</dbReference>
<gene>
    <name evidence="2" type="ORF">MYCFIDRAFT_204961</name>
</gene>
<name>M3AQZ0_PSEFD</name>
<sequence>MLSIMILCLLASATAYNPPNQIPLNDDDEPSKTITMYVTTTKTHYEFDFYTTTMVRQPRPTSCHAVETIPSRCDETACAICRLQANCRRAEAACFQCDTKNIVNVEV</sequence>
<keyword evidence="3" id="KW-1185">Reference proteome</keyword>
<dbReference type="OrthoDB" id="10489585at2759"/>
<organism evidence="2 3">
    <name type="scientific">Pseudocercospora fijiensis (strain CIRAD86)</name>
    <name type="common">Black leaf streak disease fungus</name>
    <name type="synonym">Mycosphaerella fijiensis</name>
    <dbReference type="NCBI Taxonomy" id="383855"/>
    <lineage>
        <taxon>Eukaryota</taxon>
        <taxon>Fungi</taxon>
        <taxon>Dikarya</taxon>
        <taxon>Ascomycota</taxon>
        <taxon>Pezizomycotina</taxon>
        <taxon>Dothideomycetes</taxon>
        <taxon>Dothideomycetidae</taxon>
        <taxon>Mycosphaerellales</taxon>
        <taxon>Mycosphaerellaceae</taxon>
        <taxon>Pseudocercospora</taxon>
    </lineage>
</organism>
<proteinExistence type="predicted"/>
<accession>M3AQZ0</accession>
<dbReference type="GeneID" id="19336335"/>
<protein>
    <submittedName>
        <fullName evidence="2">Uncharacterized protein</fullName>
    </submittedName>
</protein>
<feature type="chain" id="PRO_5013084935" evidence="1">
    <location>
        <begin position="16"/>
        <end position="107"/>
    </location>
</feature>
<dbReference type="KEGG" id="pfj:MYCFIDRAFT_204961"/>
<dbReference type="AlphaFoldDB" id="M3AQZ0"/>
<evidence type="ECO:0000313" key="3">
    <source>
        <dbReference type="Proteomes" id="UP000016932"/>
    </source>
</evidence>